<evidence type="ECO:0000256" key="2">
    <source>
        <dbReference type="ARBA" id="ARBA00022679"/>
    </source>
</evidence>
<keyword evidence="3" id="KW-0949">S-adenosyl-L-methionine</keyword>
<dbReference type="InterPro" id="IPR041698">
    <property type="entry name" value="Methyltransf_25"/>
</dbReference>
<feature type="domain" description="Methyltransferase" evidence="4">
    <location>
        <begin position="58"/>
        <end position="153"/>
    </location>
</feature>
<accession>A0A4P6TUL0</accession>
<reference evidence="5 6" key="1">
    <citation type="submission" date="2018-08" db="EMBL/GenBank/DDBJ databases">
        <title>The complete genome sequence of Streptomyces seoulensis, a pioneer strain for nickel superoxide dismutase discovery.</title>
        <authorList>
            <person name="Shin J."/>
            <person name="Lee J.-S."/>
            <person name="Lee E.-J."/>
            <person name="Youn H.-D."/>
        </authorList>
    </citation>
    <scope>NUCLEOTIDE SEQUENCE [LARGE SCALE GENOMIC DNA]</scope>
    <source>
        <strain evidence="5 6">KCTC 9819</strain>
    </source>
</reference>
<evidence type="ECO:0000313" key="5">
    <source>
        <dbReference type="EMBL" id="QBJ89158.1"/>
    </source>
</evidence>
<name>A0A4P6TUL0_STRSO</name>
<gene>
    <name evidence="5" type="ORF">D0Z67_01735</name>
</gene>
<dbReference type="AlphaFoldDB" id="A0A4P6TUL0"/>
<dbReference type="OrthoDB" id="3825914at2"/>
<organism evidence="5 6">
    <name type="scientific">Streptomyces seoulensis</name>
    <dbReference type="NCBI Taxonomy" id="73044"/>
    <lineage>
        <taxon>Bacteria</taxon>
        <taxon>Bacillati</taxon>
        <taxon>Actinomycetota</taxon>
        <taxon>Actinomycetes</taxon>
        <taxon>Kitasatosporales</taxon>
        <taxon>Streptomycetaceae</taxon>
        <taxon>Streptomyces</taxon>
    </lineage>
</organism>
<evidence type="ECO:0000313" key="6">
    <source>
        <dbReference type="Proteomes" id="UP000292547"/>
    </source>
</evidence>
<dbReference type="STRING" id="73044.GCA_000725795_02149"/>
<dbReference type="RefSeq" id="WP_031180458.1">
    <property type="nucleotide sequence ID" value="NZ_CP032229.1"/>
</dbReference>
<keyword evidence="2 5" id="KW-0808">Transferase</keyword>
<dbReference type="GeneID" id="95449606"/>
<dbReference type="Proteomes" id="UP000292547">
    <property type="component" value="Chromosome"/>
</dbReference>
<dbReference type="SUPFAM" id="SSF53335">
    <property type="entry name" value="S-adenosyl-L-methionine-dependent methyltransferases"/>
    <property type="match status" value="1"/>
</dbReference>
<dbReference type="PANTHER" id="PTHR43464">
    <property type="entry name" value="METHYLTRANSFERASE"/>
    <property type="match status" value="1"/>
</dbReference>
<proteinExistence type="predicted"/>
<evidence type="ECO:0000256" key="3">
    <source>
        <dbReference type="ARBA" id="ARBA00022691"/>
    </source>
</evidence>
<dbReference type="PANTHER" id="PTHR43464:SF19">
    <property type="entry name" value="UBIQUINONE BIOSYNTHESIS O-METHYLTRANSFERASE, MITOCHONDRIAL"/>
    <property type="match status" value="1"/>
</dbReference>
<dbReference type="InterPro" id="IPR029063">
    <property type="entry name" value="SAM-dependent_MTases_sf"/>
</dbReference>
<evidence type="ECO:0000256" key="1">
    <source>
        <dbReference type="ARBA" id="ARBA00022603"/>
    </source>
</evidence>
<evidence type="ECO:0000259" key="4">
    <source>
        <dbReference type="Pfam" id="PF13649"/>
    </source>
</evidence>
<dbReference type="KEGG" id="sseo:D0Z67_01735"/>
<dbReference type="CDD" id="cd02440">
    <property type="entry name" value="AdoMet_MTases"/>
    <property type="match status" value="1"/>
</dbReference>
<dbReference type="Gene3D" id="3.40.50.150">
    <property type="entry name" value="Vaccinia Virus protein VP39"/>
    <property type="match status" value="1"/>
</dbReference>
<keyword evidence="1 5" id="KW-0489">Methyltransferase</keyword>
<dbReference type="GO" id="GO:0032259">
    <property type="term" value="P:methylation"/>
    <property type="evidence" value="ECO:0007669"/>
    <property type="project" value="UniProtKB-KW"/>
</dbReference>
<keyword evidence="6" id="KW-1185">Reference proteome</keyword>
<sequence length="236" mass="25294">MSNSAQKSYDYGTADFNAVYRGGELLGDAGITRVPWDIGEPQPGVLEFERRGRIRGEVLDAGCGLGDNAVFLAARGYRVTAVDAASTAIERARERAAKQEGGADIEFAVADATSLAGYEGRFDTVLDSALFHTLDADGRRRYAAALGRAARPGAWLDMLCFAAVPGGMPEPLSVSEETVREVLTGAGWTVTELTRSVYWGVAEATRTFLEKTGVQVEIDEAGRTQLPVWSVLAERA</sequence>
<dbReference type="EMBL" id="CP032229">
    <property type="protein sequence ID" value="QBJ89158.1"/>
    <property type="molecule type" value="Genomic_DNA"/>
</dbReference>
<dbReference type="GO" id="GO:0008168">
    <property type="term" value="F:methyltransferase activity"/>
    <property type="evidence" value="ECO:0007669"/>
    <property type="project" value="UniProtKB-KW"/>
</dbReference>
<dbReference type="Pfam" id="PF13649">
    <property type="entry name" value="Methyltransf_25"/>
    <property type="match status" value="1"/>
</dbReference>
<protein>
    <submittedName>
        <fullName evidence="5">Class I SAM-dependent methyltransferase</fullName>
    </submittedName>
</protein>